<organism evidence="2 3">
    <name type="scientific">Pontivivens marinum</name>
    <dbReference type="NCBI Taxonomy" id="1690039"/>
    <lineage>
        <taxon>Bacteria</taxon>
        <taxon>Pseudomonadati</taxon>
        <taxon>Pseudomonadota</taxon>
        <taxon>Alphaproteobacteria</taxon>
        <taxon>Rhodobacterales</taxon>
        <taxon>Paracoccaceae</taxon>
        <taxon>Pontivivens</taxon>
    </lineage>
</organism>
<dbReference type="AlphaFoldDB" id="A0A2C9CN75"/>
<dbReference type="CDD" id="cd04301">
    <property type="entry name" value="NAT_SF"/>
    <property type="match status" value="1"/>
</dbReference>
<dbReference type="PROSITE" id="PS51186">
    <property type="entry name" value="GNAT"/>
    <property type="match status" value="1"/>
</dbReference>
<dbReference type="Gene3D" id="3.40.630.30">
    <property type="match status" value="1"/>
</dbReference>
<accession>A0A2C9CN75</accession>
<dbReference type="EMBL" id="OCTN01000001">
    <property type="protein sequence ID" value="SOH92668.1"/>
    <property type="molecule type" value="Genomic_DNA"/>
</dbReference>
<dbReference type="RefSeq" id="WP_097928234.1">
    <property type="nucleotide sequence ID" value="NZ_OCTN01000001.1"/>
</dbReference>
<keyword evidence="2" id="KW-0808">Transferase</keyword>
<feature type="domain" description="N-acetyltransferase" evidence="1">
    <location>
        <begin position="3"/>
        <end position="148"/>
    </location>
</feature>
<dbReference type="GO" id="GO:0016747">
    <property type="term" value="F:acyltransferase activity, transferring groups other than amino-acyl groups"/>
    <property type="evidence" value="ECO:0007669"/>
    <property type="project" value="InterPro"/>
</dbReference>
<gene>
    <name evidence="2" type="ORF">SAMN06273572_101516</name>
</gene>
<sequence length="166" mass="17765">MQVEIRPERPEDAQVIFDITAAAFAPKAFSDGTEAALIGTLRDDGDLTLSLAAAREQQVVGHVAFSPVTLNGQAGDWYGLGPVAVRPDLQGTGIGSLLITNGLRRLKTMGAAGCALIGDPNYYSRFGFRSDGKLHYANVPDRNVQWLSFGNQAAQGQLQFRPAFGE</sequence>
<dbReference type="Pfam" id="PF00583">
    <property type="entry name" value="Acetyltransf_1"/>
    <property type="match status" value="1"/>
</dbReference>
<evidence type="ECO:0000313" key="2">
    <source>
        <dbReference type="EMBL" id="SOH92668.1"/>
    </source>
</evidence>
<reference evidence="3" key="1">
    <citation type="submission" date="2017-09" db="EMBL/GenBank/DDBJ databases">
        <authorList>
            <person name="Varghese N."/>
            <person name="Submissions S."/>
        </authorList>
    </citation>
    <scope>NUCLEOTIDE SEQUENCE [LARGE SCALE GENOMIC DNA]</scope>
    <source>
        <strain evidence="3">C7</strain>
    </source>
</reference>
<name>A0A2C9CN75_9RHOB</name>
<evidence type="ECO:0000259" key="1">
    <source>
        <dbReference type="PROSITE" id="PS51186"/>
    </source>
</evidence>
<dbReference type="InterPro" id="IPR000182">
    <property type="entry name" value="GNAT_dom"/>
</dbReference>
<proteinExistence type="predicted"/>
<dbReference type="Proteomes" id="UP000220034">
    <property type="component" value="Unassembled WGS sequence"/>
</dbReference>
<evidence type="ECO:0000313" key="3">
    <source>
        <dbReference type="Proteomes" id="UP000220034"/>
    </source>
</evidence>
<dbReference type="SUPFAM" id="SSF55729">
    <property type="entry name" value="Acyl-CoA N-acyltransferases (Nat)"/>
    <property type="match status" value="1"/>
</dbReference>
<dbReference type="InterPro" id="IPR016181">
    <property type="entry name" value="Acyl_CoA_acyltransferase"/>
</dbReference>
<dbReference type="OrthoDB" id="9797178at2"/>
<keyword evidence="3" id="KW-1185">Reference proteome</keyword>
<protein>
    <submittedName>
        <fullName evidence="2">Putative acetyltransferase</fullName>
    </submittedName>
</protein>